<accession>A0A431U545</accession>
<name>A0A431U545_9BACT</name>
<reference evidence="2 3" key="1">
    <citation type="submission" date="2018-12" db="EMBL/GenBank/DDBJ databases">
        <title>Hymenobacter gummosus sp. nov., isolated from a spring.</title>
        <authorList>
            <person name="Nie L."/>
        </authorList>
    </citation>
    <scope>NUCLEOTIDE SEQUENCE [LARGE SCALE GENOMIC DNA]</scope>
    <source>
        <strain evidence="2 3">KCTC 52166</strain>
    </source>
</reference>
<protein>
    <recommendedName>
        <fullName evidence="4">Intradiol ring-cleavage dioxygenases domain-containing protein</fullName>
    </recommendedName>
</protein>
<feature type="chain" id="PRO_5019558461" description="Intradiol ring-cleavage dioxygenases domain-containing protein" evidence="1">
    <location>
        <begin position="22"/>
        <end position="176"/>
    </location>
</feature>
<dbReference type="OrthoDB" id="9858051at2"/>
<keyword evidence="1" id="KW-0732">Signal</keyword>
<sequence length="176" mass="19678">MSISCRILALLGLCGWSVAVAAQSVSPGRPRYRAAYRLIRRTPEFREFTGRQPRVAVYDSLIRADRTAFAAELLFPRPLSAWRLDSLAQVDQAQPPARFAAAVARLTNVSPLPKGTFIVAFAPVSADCLFTEVSYNQYGPNRFSRTPTFGQTLLYLIYFGPKHRPSRVHTHMAAYN</sequence>
<dbReference type="AlphaFoldDB" id="A0A431U545"/>
<evidence type="ECO:0008006" key="4">
    <source>
        <dbReference type="Google" id="ProtNLM"/>
    </source>
</evidence>
<evidence type="ECO:0000256" key="1">
    <source>
        <dbReference type="SAM" id="SignalP"/>
    </source>
</evidence>
<gene>
    <name evidence="2" type="ORF">EJV47_06240</name>
</gene>
<proteinExistence type="predicted"/>
<organism evidence="2 3">
    <name type="scientific">Hymenobacter gummosus</name>
    <dbReference type="NCBI Taxonomy" id="1776032"/>
    <lineage>
        <taxon>Bacteria</taxon>
        <taxon>Pseudomonadati</taxon>
        <taxon>Bacteroidota</taxon>
        <taxon>Cytophagia</taxon>
        <taxon>Cytophagales</taxon>
        <taxon>Hymenobacteraceae</taxon>
        <taxon>Hymenobacter</taxon>
    </lineage>
</organism>
<feature type="signal peptide" evidence="1">
    <location>
        <begin position="1"/>
        <end position="21"/>
    </location>
</feature>
<comment type="caution">
    <text evidence="2">The sequence shown here is derived from an EMBL/GenBank/DDBJ whole genome shotgun (WGS) entry which is preliminary data.</text>
</comment>
<keyword evidence="3" id="KW-1185">Reference proteome</keyword>
<evidence type="ECO:0000313" key="2">
    <source>
        <dbReference type="EMBL" id="RTQ51401.1"/>
    </source>
</evidence>
<dbReference type="EMBL" id="RXOF01000003">
    <property type="protein sequence ID" value="RTQ51401.1"/>
    <property type="molecule type" value="Genomic_DNA"/>
</dbReference>
<evidence type="ECO:0000313" key="3">
    <source>
        <dbReference type="Proteomes" id="UP000282184"/>
    </source>
</evidence>
<dbReference type="Proteomes" id="UP000282184">
    <property type="component" value="Unassembled WGS sequence"/>
</dbReference>
<dbReference type="RefSeq" id="WP_126692294.1">
    <property type="nucleotide sequence ID" value="NZ_RXOF01000003.1"/>
</dbReference>